<accession>A0AAQ3JRQ9</accession>
<sequence length="208" mass="22476">MELGSIENLMEPDFDDSARIVNGGVEVLDAIMAEIALVVADEFDKRRNWKDGDHGLGQERKCSTSPSTVSALGRRTQEDASASVLRIGPRESPCNARSPSGDNRARASEQDESKHAPSHKIEDVPGTAKNKSVPASSSIKGSSSSIATRKKTSKSPEQKNLLGPRVTGASKFKRQKPYNDLDNAPSVGDNTLVEFQSHNLFTLLDECP</sequence>
<dbReference type="EMBL" id="CP136890">
    <property type="protein sequence ID" value="WOK93305.1"/>
    <property type="molecule type" value="Genomic_DNA"/>
</dbReference>
<evidence type="ECO:0000256" key="1">
    <source>
        <dbReference type="SAM" id="MobiDB-lite"/>
    </source>
</evidence>
<proteinExistence type="predicted"/>
<gene>
    <name evidence="2" type="ORF">Cni_G02002</name>
</gene>
<feature type="compositionally biased region" description="Basic and acidic residues" evidence="1">
    <location>
        <begin position="47"/>
        <end position="62"/>
    </location>
</feature>
<dbReference type="Proteomes" id="UP001327560">
    <property type="component" value="Chromosome 1"/>
</dbReference>
<reference evidence="2 3" key="1">
    <citation type="submission" date="2023-10" db="EMBL/GenBank/DDBJ databases">
        <title>Chromosome-scale genome assembly provides insights into flower coloration mechanisms of Canna indica.</title>
        <authorList>
            <person name="Li C."/>
        </authorList>
    </citation>
    <scope>NUCLEOTIDE SEQUENCE [LARGE SCALE GENOMIC DNA]</scope>
    <source>
        <tissue evidence="2">Flower</tissue>
    </source>
</reference>
<name>A0AAQ3JRQ9_9LILI</name>
<evidence type="ECO:0000313" key="3">
    <source>
        <dbReference type="Proteomes" id="UP001327560"/>
    </source>
</evidence>
<feature type="compositionally biased region" description="Basic and acidic residues" evidence="1">
    <location>
        <begin position="103"/>
        <end position="123"/>
    </location>
</feature>
<dbReference type="AlphaFoldDB" id="A0AAQ3JRQ9"/>
<feature type="compositionally biased region" description="Low complexity" evidence="1">
    <location>
        <begin position="132"/>
        <end position="145"/>
    </location>
</feature>
<protein>
    <submittedName>
        <fullName evidence="2">Uncharacterized protein</fullName>
    </submittedName>
</protein>
<organism evidence="2 3">
    <name type="scientific">Canna indica</name>
    <name type="common">Indian-shot</name>
    <dbReference type="NCBI Taxonomy" id="4628"/>
    <lineage>
        <taxon>Eukaryota</taxon>
        <taxon>Viridiplantae</taxon>
        <taxon>Streptophyta</taxon>
        <taxon>Embryophyta</taxon>
        <taxon>Tracheophyta</taxon>
        <taxon>Spermatophyta</taxon>
        <taxon>Magnoliopsida</taxon>
        <taxon>Liliopsida</taxon>
        <taxon>Zingiberales</taxon>
        <taxon>Cannaceae</taxon>
        <taxon>Canna</taxon>
    </lineage>
</organism>
<keyword evidence="3" id="KW-1185">Reference proteome</keyword>
<evidence type="ECO:0000313" key="2">
    <source>
        <dbReference type="EMBL" id="WOK93305.1"/>
    </source>
</evidence>
<feature type="region of interest" description="Disordered" evidence="1">
    <location>
        <begin position="47"/>
        <end position="186"/>
    </location>
</feature>